<dbReference type="Proteomes" id="UP000703893">
    <property type="component" value="Unassembled WGS sequence"/>
</dbReference>
<dbReference type="EMBL" id="VGJX01000637">
    <property type="protein sequence ID" value="MBM3275582.1"/>
    <property type="molecule type" value="Genomic_DNA"/>
</dbReference>
<sequence>MAQEGETEGRFRFRLGRRDQIVLYKHKDETASHVLLKAAAYALYFRECENLQLNPRLDYKVQPDLAALDLEGQPRLWIQCINGRDVIDLEYICKHVPAEAVILLAEEEDTEALVARVKRRVHFKYAAAKLRVINFHEPVADWLDPENVEVPTSAYDVVDF</sequence>
<organism evidence="1 2">
    <name type="scientific">Candidatus Tanganyikabacteria bacterium</name>
    <dbReference type="NCBI Taxonomy" id="2961651"/>
    <lineage>
        <taxon>Bacteria</taxon>
        <taxon>Bacillati</taxon>
        <taxon>Candidatus Sericytochromatia</taxon>
        <taxon>Candidatus Tanganyikabacteria</taxon>
    </lineage>
</organism>
<dbReference type="InterPro" id="IPR038590">
    <property type="entry name" value="YaeQ_sf"/>
</dbReference>
<dbReference type="SUPFAM" id="SSF52980">
    <property type="entry name" value="Restriction endonuclease-like"/>
    <property type="match status" value="1"/>
</dbReference>
<reference evidence="1 2" key="1">
    <citation type="submission" date="2019-03" db="EMBL/GenBank/DDBJ databases">
        <title>Lake Tanganyika Metagenome-Assembled Genomes (MAGs).</title>
        <authorList>
            <person name="Tran P."/>
        </authorList>
    </citation>
    <scope>NUCLEOTIDE SEQUENCE [LARGE SCALE GENOMIC DNA]</scope>
    <source>
        <strain evidence="1">K_DeepCast_65m_m2_236</strain>
    </source>
</reference>
<comment type="caution">
    <text evidence="1">The sequence shown here is derived from an EMBL/GenBank/DDBJ whole genome shotgun (WGS) entry which is preliminary data.</text>
</comment>
<gene>
    <name evidence="1" type="ORF">FJZ00_10535</name>
</gene>
<name>A0A938BJR1_9BACT</name>
<dbReference type="Pfam" id="PF07152">
    <property type="entry name" value="YaeQ"/>
    <property type="match status" value="1"/>
</dbReference>
<evidence type="ECO:0000313" key="2">
    <source>
        <dbReference type="Proteomes" id="UP000703893"/>
    </source>
</evidence>
<dbReference type="AlphaFoldDB" id="A0A938BJR1"/>
<dbReference type="InterPro" id="IPR009822">
    <property type="entry name" value="YaeQ"/>
</dbReference>
<dbReference type="InterPro" id="IPR011335">
    <property type="entry name" value="Restrct_endonuc-II-like"/>
</dbReference>
<evidence type="ECO:0000313" key="1">
    <source>
        <dbReference type="EMBL" id="MBM3275582.1"/>
    </source>
</evidence>
<accession>A0A938BJR1</accession>
<dbReference type="Gene3D" id="3.10.640.10">
    <property type="entry name" value="Restriction endonuclease-like alpha-beta roll domain"/>
    <property type="match status" value="1"/>
</dbReference>
<proteinExistence type="predicted"/>
<protein>
    <submittedName>
        <fullName evidence="1">YaeQ family protein</fullName>
    </submittedName>
</protein>